<dbReference type="Gene3D" id="3.20.20.140">
    <property type="entry name" value="Metal-dependent hydrolases"/>
    <property type="match status" value="1"/>
</dbReference>
<evidence type="ECO:0000313" key="1">
    <source>
        <dbReference type="EMBL" id="KLV26595.1"/>
    </source>
</evidence>
<evidence type="ECO:0000313" key="2">
    <source>
        <dbReference type="Proteomes" id="UP000036045"/>
    </source>
</evidence>
<comment type="caution">
    <text evidence="1">The sequence shown here is derived from an EMBL/GenBank/DDBJ whole genome shotgun (WGS) entry which is preliminary data.</text>
</comment>
<organism evidence="1 2">
    <name type="scientific">Niallia circulans</name>
    <name type="common">Bacillus circulans</name>
    <dbReference type="NCBI Taxonomy" id="1397"/>
    <lineage>
        <taxon>Bacteria</taxon>
        <taxon>Bacillati</taxon>
        <taxon>Bacillota</taxon>
        <taxon>Bacilli</taxon>
        <taxon>Bacillales</taxon>
        <taxon>Bacillaceae</taxon>
        <taxon>Niallia</taxon>
    </lineage>
</organism>
<keyword evidence="2" id="KW-1185">Reference proteome</keyword>
<dbReference type="AlphaFoldDB" id="A0A0J1LCD3"/>
<gene>
    <name evidence="1" type="ORF">ABW02_10895</name>
</gene>
<dbReference type="InterPro" id="IPR032466">
    <property type="entry name" value="Metal_Hydrolase"/>
</dbReference>
<dbReference type="SUPFAM" id="SSF51556">
    <property type="entry name" value="Metallo-dependent hydrolases"/>
    <property type="match status" value="1"/>
</dbReference>
<proteinExistence type="predicted"/>
<dbReference type="PATRIC" id="fig|1397.4.peg.5493"/>
<name>A0A0J1LCD3_NIACI</name>
<dbReference type="Proteomes" id="UP000036045">
    <property type="component" value="Unassembled WGS sequence"/>
</dbReference>
<accession>A0A0J1LCD3</accession>
<sequence length="102" mass="11940">MLVQNDFQVIDIHGHLPAKEGSSFIKRSKTGDQYNAERLERILFGTDSKGFPRGFSNRYLQEQVRVCREINMQEDAIETIFENNARRLLHLEKGVKQYNARQ</sequence>
<dbReference type="EMBL" id="LDPH01000008">
    <property type="protein sequence ID" value="KLV26595.1"/>
    <property type="molecule type" value="Genomic_DNA"/>
</dbReference>
<evidence type="ECO:0008006" key="3">
    <source>
        <dbReference type="Google" id="ProtNLM"/>
    </source>
</evidence>
<protein>
    <recommendedName>
        <fullName evidence="3">Amidohydrolase-related domain-containing protein</fullName>
    </recommendedName>
</protein>
<reference evidence="1 2" key="1">
    <citation type="submission" date="2015-05" db="EMBL/GenBank/DDBJ databases">
        <title>Whole genome sequence and identification of bacterial endophytes from Costus igneus.</title>
        <authorList>
            <person name="Lee Y.P."/>
            <person name="Gan H.M."/>
            <person name="Eng W."/>
            <person name="Wheatley M.S."/>
            <person name="Caraballo A."/>
            <person name="Polter S."/>
            <person name="Savka M.A."/>
            <person name="Hudson A.O."/>
        </authorList>
    </citation>
    <scope>NUCLEOTIDE SEQUENCE [LARGE SCALE GENOMIC DNA]</scope>
    <source>
        <strain evidence="1 2">RIT379</strain>
    </source>
</reference>